<keyword evidence="2" id="KW-0472">Membrane</keyword>
<protein>
    <submittedName>
        <fullName evidence="3">Uncharacterized protein</fullName>
    </submittedName>
</protein>
<organism evidence="3 4">
    <name type="scientific">Paramecium pentaurelia</name>
    <dbReference type="NCBI Taxonomy" id="43138"/>
    <lineage>
        <taxon>Eukaryota</taxon>
        <taxon>Sar</taxon>
        <taxon>Alveolata</taxon>
        <taxon>Ciliophora</taxon>
        <taxon>Intramacronucleata</taxon>
        <taxon>Oligohymenophorea</taxon>
        <taxon>Peniculida</taxon>
        <taxon>Parameciidae</taxon>
        <taxon>Paramecium</taxon>
    </lineage>
</organism>
<evidence type="ECO:0000313" key="4">
    <source>
        <dbReference type="Proteomes" id="UP000689195"/>
    </source>
</evidence>
<feature type="transmembrane region" description="Helical" evidence="2">
    <location>
        <begin position="39"/>
        <end position="57"/>
    </location>
</feature>
<keyword evidence="2" id="KW-1133">Transmembrane helix</keyword>
<keyword evidence="4" id="KW-1185">Reference proteome</keyword>
<feature type="region of interest" description="Disordered" evidence="1">
    <location>
        <begin position="113"/>
        <end position="152"/>
    </location>
</feature>
<dbReference type="OrthoDB" id="302832at2759"/>
<reference evidence="3" key="1">
    <citation type="submission" date="2021-01" db="EMBL/GenBank/DDBJ databases">
        <authorList>
            <consortium name="Genoscope - CEA"/>
            <person name="William W."/>
        </authorList>
    </citation>
    <scope>NUCLEOTIDE SEQUENCE</scope>
</reference>
<evidence type="ECO:0000256" key="1">
    <source>
        <dbReference type="SAM" id="MobiDB-lite"/>
    </source>
</evidence>
<keyword evidence="2" id="KW-0812">Transmembrane</keyword>
<comment type="caution">
    <text evidence="3">The sequence shown here is derived from an EMBL/GenBank/DDBJ whole genome shotgun (WGS) entry which is preliminary data.</text>
</comment>
<dbReference type="Proteomes" id="UP000689195">
    <property type="component" value="Unassembled WGS sequence"/>
</dbReference>
<gene>
    <name evidence="3" type="ORF">PPENT_87.1.T0020326</name>
</gene>
<evidence type="ECO:0000313" key="3">
    <source>
        <dbReference type="EMBL" id="CAD8133284.1"/>
    </source>
</evidence>
<accession>A0A8S1S2Y2</accession>
<proteinExistence type="predicted"/>
<name>A0A8S1S2Y2_9CILI</name>
<feature type="compositionally biased region" description="Acidic residues" evidence="1">
    <location>
        <begin position="140"/>
        <end position="149"/>
    </location>
</feature>
<dbReference type="EMBL" id="CAJJDO010000002">
    <property type="protein sequence ID" value="CAD8133284.1"/>
    <property type="molecule type" value="Genomic_DNA"/>
</dbReference>
<evidence type="ECO:0000256" key="2">
    <source>
        <dbReference type="SAM" id="Phobius"/>
    </source>
</evidence>
<dbReference type="AlphaFoldDB" id="A0A8S1S2Y2"/>
<sequence length="504" mass="59038">MSYKPISNDQHPLDIVDDDGELDIVLKRQEKPRPSQKSFLIWIVIVTFLGAILIYIGQSNSTGNGQNKTGKNKIQNYTKVNKTIIPDHNDKIMDSKEDQIQLEDNNLIDINMRNDSQKKSENNNQTQNQTTKEEDKQENQEEENNIDFEELQKQTDQLNKEIKEYYKNKNETQNVDIINEVQKDPRYGEILCESGYYMNKDEKKCKKCEDRCAECMHIIGTCYKCQNEYYLNNYGKCIQKCEGKHDSSNLLLSDDNKNQSIPICLGNNQTSSLFMSVQKSNNTHFVLPYLIIHPATTVSLMYHNNYPLVYYFNKDIFNFEDEMKLNDIITQAQEKQLIVIIIGSHTLYDFSLFNNFLFQEALQNIEHLVKAKSSTFRSFFGQDYNAYGVIREYQSQYKNNSVDLVISDDPVEIDHEYLESNLLVTHEQHYTDYNFESLQGAQSQKTTVILLFHTKNEQDQKDYCSRFLYVSFLQCAVRDIQIDHIQRMRQGFELISQFVVQPDL</sequence>